<name>A0A1T5LWL5_9FIRM</name>
<dbReference type="Pfam" id="PF26614">
    <property type="entry name" value="DUF8194"/>
    <property type="match status" value="1"/>
</dbReference>
<sequence length="621" mass="69355">MFKKPIIFVLIIVIALIQITVFAEDNADTGSGDTTGSVSDKGYYRGSEYMYKVSVFVGLSDNADKYSSLDSNFMMIGNSPIYIKPSHFTLPSNVIGTVNSKVDYLNGATLTPSVITEYITDNPPPIPITNGGNINSVKSYFGDTATLNTLINNFAEQKGISREELVSNIKFTIEGVTKKYQPNEILPIKVDGKYQNKVPWVIIYEPVTIAYLKDRQTKLAFTATEYALAQKLGYFDFKYGKDGQYIAAMTHSDLPNSIILEESWFGYPVVSALPDGVKWNEDRIINGGGWGMRMLKANGNNTIENDITYDTEYRVNTDVITSVRIYASSGRITPHDKAYIKFNANGQTTTKSVTIPGGGSQLVFIKWRTPSTPKDVEITVDVTGNSSAKIDGKTRSKTITAKVVDLEEKVPPNPTANDMKPSGYIVPQLPNKAQKSSANWGEWDCYWEPNWVFVSNGQGGGKWVDKGDWEYEYESYSISLTGEMTATPDTKAPTAVGKKMKSGYGINIEVSANMSLDTPNSHVTGVQNVLTYYPEFNYEEYLRLMEKTSGNYSAIFELKNNKYSTYNSRVHFTPLWFPDSEYRVYGQIIDLWTPDGMLSINVDDYVDIQGNVYEDWHIGPK</sequence>
<dbReference type="EMBL" id="FUZT01000008">
    <property type="protein sequence ID" value="SKC79968.1"/>
    <property type="molecule type" value="Genomic_DNA"/>
</dbReference>
<proteinExistence type="predicted"/>
<dbReference type="InterPro" id="IPR058507">
    <property type="entry name" value="DUF8194"/>
</dbReference>
<gene>
    <name evidence="3" type="ORF">SAMN02194393_03400</name>
</gene>
<keyword evidence="4" id="KW-1185">Reference proteome</keyword>
<organism evidence="3 4">
    <name type="scientific">Maledivibacter halophilus</name>
    <dbReference type="NCBI Taxonomy" id="36842"/>
    <lineage>
        <taxon>Bacteria</taxon>
        <taxon>Bacillati</taxon>
        <taxon>Bacillota</taxon>
        <taxon>Clostridia</taxon>
        <taxon>Peptostreptococcales</taxon>
        <taxon>Caminicellaceae</taxon>
        <taxon>Maledivibacter</taxon>
    </lineage>
</organism>
<dbReference type="STRING" id="36842.SAMN02194393_03400"/>
<feature type="domain" description="DUF8194" evidence="1">
    <location>
        <begin position="308"/>
        <end position="405"/>
    </location>
</feature>
<evidence type="ECO:0000259" key="1">
    <source>
        <dbReference type="Pfam" id="PF26614"/>
    </source>
</evidence>
<evidence type="ECO:0000313" key="3">
    <source>
        <dbReference type="EMBL" id="SKC79968.1"/>
    </source>
</evidence>
<evidence type="ECO:0000259" key="2">
    <source>
        <dbReference type="Pfam" id="PF26615"/>
    </source>
</evidence>
<dbReference type="Proteomes" id="UP000190285">
    <property type="component" value="Unassembled WGS sequence"/>
</dbReference>
<reference evidence="4" key="1">
    <citation type="submission" date="2017-02" db="EMBL/GenBank/DDBJ databases">
        <authorList>
            <person name="Varghese N."/>
            <person name="Submissions S."/>
        </authorList>
    </citation>
    <scope>NUCLEOTIDE SEQUENCE [LARGE SCALE GENOMIC DNA]</scope>
    <source>
        <strain evidence="4">M1</strain>
    </source>
</reference>
<evidence type="ECO:0000313" key="4">
    <source>
        <dbReference type="Proteomes" id="UP000190285"/>
    </source>
</evidence>
<dbReference type="RefSeq" id="WP_079493227.1">
    <property type="nucleotide sequence ID" value="NZ_FUZT01000008.1"/>
</dbReference>
<accession>A0A1T5LWL5</accession>
<dbReference type="AlphaFoldDB" id="A0A1T5LWL5"/>
<feature type="domain" description="DUF8195" evidence="2">
    <location>
        <begin position="410"/>
        <end position="616"/>
    </location>
</feature>
<protein>
    <submittedName>
        <fullName evidence="3">Uncharacterized protein</fullName>
    </submittedName>
</protein>
<dbReference type="Pfam" id="PF26615">
    <property type="entry name" value="DUF8195"/>
    <property type="match status" value="1"/>
</dbReference>
<dbReference type="OrthoDB" id="9768560at2"/>
<dbReference type="InterPro" id="IPR058508">
    <property type="entry name" value="DUF8195"/>
</dbReference>